<keyword evidence="2 7" id="KW-0813">Transport</keyword>
<dbReference type="InterPro" id="IPR035906">
    <property type="entry name" value="MetI-like_sf"/>
</dbReference>
<dbReference type="Gene3D" id="1.10.3720.10">
    <property type="entry name" value="MetI-like"/>
    <property type="match status" value="1"/>
</dbReference>
<dbReference type="Proteomes" id="UP000660047">
    <property type="component" value="Unassembled WGS sequence"/>
</dbReference>
<gene>
    <name evidence="9" type="ORF">COEU31_10260</name>
</gene>
<evidence type="ECO:0000256" key="7">
    <source>
        <dbReference type="RuleBase" id="RU363032"/>
    </source>
</evidence>
<dbReference type="SUPFAM" id="SSF161098">
    <property type="entry name" value="MetI-like"/>
    <property type="match status" value="1"/>
</dbReference>
<dbReference type="RefSeq" id="WP_015533753.1">
    <property type="nucleotide sequence ID" value="NZ_BLYL01000004.1"/>
</dbReference>
<keyword evidence="5 7" id="KW-1133">Transmembrane helix</keyword>
<keyword evidence="6 7" id="KW-0472">Membrane</keyword>
<comment type="subcellular location">
    <subcellularLocation>
        <location evidence="1 7">Cell membrane</location>
        <topology evidence="1 7">Multi-pass membrane protein</topology>
    </subcellularLocation>
</comment>
<feature type="transmembrane region" description="Helical" evidence="7">
    <location>
        <begin position="119"/>
        <end position="141"/>
    </location>
</feature>
<dbReference type="Pfam" id="PF00528">
    <property type="entry name" value="BPD_transp_1"/>
    <property type="match status" value="1"/>
</dbReference>
<dbReference type="PANTHER" id="PTHR43744">
    <property type="entry name" value="ABC TRANSPORTER PERMEASE PROTEIN MG189-RELATED-RELATED"/>
    <property type="match status" value="1"/>
</dbReference>
<feature type="transmembrane region" description="Helical" evidence="7">
    <location>
        <begin position="12"/>
        <end position="36"/>
    </location>
</feature>
<comment type="caution">
    <text evidence="9">The sequence shown here is derived from an EMBL/GenBank/DDBJ whole genome shotgun (WGS) entry which is preliminary data.</text>
</comment>
<evidence type="ECO:0000313" key="10">
    <source>
        <dbReference type="Proteomes" id="UP000660047"/>
    </source>
</evidence>
<dbReference type="CDD" id="cd06261">
    <property type="entry name" value="TM_PBP2"/>
    <property type="match status" value="1"/>
</dbReference>
<dbReference type="PANTHER" id="PTHR43744:SF8">
    <property type="entry name" value="SN-GLYCEROL-3-PHOSPHATE TRANSPORT SYSTEM PERMEASE PROTEIN UGPE"/>
    <property type="match status" value="1"/>
</dbReference>
<feature type="transmembrane region" description="Helical" evidence="7">
    <location>
        <begin position="252"/>
        <end position="274"/>
    </location>
</feature>
<name>A0AAI9NYE4_9FIRM</name>
<dbReference type="GO" id="GO:0055085">
    <property type="term" value="P:transmembrane transport"/>
    <property type="evidence" value="ECO:0007669"/>
    <property type="project" value="InterPro"/>
</dbReference>
<comment type="similarity">
    <text evidence="7">Belongs to the binding-protein-dependent transport system permease family.</text>
</comment>
<evidence type="ECO:0000256" key="2">
    <source>
        <dbReference type="ARBA" id="ARBA00022448"/>
    </source>
</evidence>
<evidence type="ECO:0000313" key="9">
    <source>
        <dbReference type="EMBL" id="GFO93980.1"/>
    </source>
</evidence>
<feature type="transmembrane region" description="Helical" evidence="7">
    <location>
        <begin position="83"/>
        <end position="107"/>
    </location>
</feature>
<dbReference type="EMBL" id="BLYL01000004">
    <property type="protein sequence ID" value="GFO93980.1"/>
    <property type="molecule type" value="Genomic_DNA"/>
</dbReference>
<evidence type="ECO:0000259" key="8">
    <source>
        <dbReference type="PROSITE" id="PS50928"/>
    </source>
</evidence>
<dbReference type="InterPro" id="IPR000515">
    <property type="entry name" value="MetI-like"/>
</dbReference>
<dbReference type="GO" id="GO:0005886">
    <property type="term" value="C:plasma membrane"/>
    <property type="evidence" value="ECO:0007669"/>
    <property type="project" value="UniProtKB-SubCell"/>
</dbReference>
<reference evidence="9" key="1">
    <citation type="submission" date="2020-06" db="EMBL/GenBank/DDBJ databases">
        <title>Characterization of fructooligosaccharide metabolism and fructooligosaccharide-degrading enzymes in human commensal butyrate producers.</title>
        <authorList>
            <person name="Tanno H."/>
            <person name="Fujii T."/>
            <person name="Hirano K."/>
            <person name="Maeno S."/>
            <person name="Tonozuka T."/>
            <person name="Sakamoto M."/>
            <person name="Ohkuma M."/>
            <person name="Tochio T."/>
            <person name="Endo A."/>
        </authorList>
    </citation>
    <scope>NUCLEOTIDE SEQUENCE</scope>
    <source>
        <strain evidence="9">JCM 31265</strain>
    </source>
</reference>
<feature type="transmembrane region" description="Helical" evidence="7">
    <location>
        <begin position="153"/>
        <end position="173"/>
    </location>
</feature>
<accession>A0AAI9NYE4</accession>
<keyword evidence="4 7" id="KW-0812">Transmembrane</keyword>
<feature type="domain" description="ABC transmembrane type-1" evidence="8">
    <location>
        <begin position="84"/>
        <end position="270"/>
    </location>
</feature>
<protein>
    <submittedName>
        <fullName evidence="9">Sugar ABC transporter permease</fullName>
    </submittedName>
</protein>
<evidence type="ECO:0000256" key="5">
    <source>
        <dbReference type="ARBA" id="ARBA00022989"/>
    </source>
</evidence>
<evidence type="ECO:0000256" key="4">
    <source>
        <dbReference type="ARBA" id="ARBA00022692"/>
    </source>
</evidence>
<evidence type="ECO:0000256" key="3">
    <source>
        <dbReference type="ARBA" id="ARBA00022475"/>
    </source>
</evidence>
<evidence type="ECO:0000256" key="1">
    <source>
        <dbReference type="ARBA" id="ARBA00004651"/>
    </source>
</evidence>
<evidence type="ECO:0000256" key="6">
    <source>
        <dbReference type="ARBA" id="ARBA00023136"/>
    </source>
</evidence>
<sequence length="285" mass="31662">MRYMAEGIHLLLKVFVIIGAVLAVLPLLFLVSGVFMGETELGQLLFSGTDGGAGYTAWHMIPLYPTFQNIVELLFDTPEYYVLFWNSVKIVGVVIAGQLVFAVPAAWGLSRSGSRWAKLIFGLYMFCMILPFQVTMLSQYIVLNSLNMINTHWAIILPLMFSTFPIFIMYSAFEQVPDSVVEAARLDGAGSFRIFIYMAVPIAKRGIIAAVILGFLEYWNVVEQPVVFLKDKYLWPLSVYLPNVTEGSAGRAFTFALFSCVPSLIVFYVGRVILAEGISIGSAED</sequence>
<keyword evidence="3" id="KW-1003">Cell membrane</keyword>
<organism evidence="9 10">
    <name type="scientific">Coprococcus eutactus</name>
    <dbReference type="NCBI Taxonomy" id="33043"/>
    <lineage>
        <taxon>Bacteria</taxon>
        <taxon>Bacillati</taxon>
        <taxon>Bacillota</taxon>
        <taxon>Clostridia</taxon>
        <taxon>Lachnospirales</taxon>
        <taxon>Lachnospiraceae</taxon>
        <taxon>Coprococcus</taxon>
    </lineage>
</organism>
<dbReference type="PROSITE" id="PS50928">
    <property type="entry name" value="ABC_TM1"/>
    <property type="match status" value="1"/>
</dbReference>
<proteinExistence type="inferred from homology"/>
<dbReference type="AlphaFoldDB" id="A0AAI9NYE4"/>
<feature type="transmembrane region" description="Helical" evidence="7">
    <location>
        <begin position="194"/>
        <end position="216"/>
    </location>
</feature>